<protein>
    <submittedName>
        <fullName evidence="1">Uncharacterized protein</fullName>
    </submittedName>
</protein>
<evidence type="ECO:0000313" key="2">
    <source>
        <dbReference type="Proteomes" id="UP001345963"/>
    </source>
</evidence>
<name>A0ABU7B8T0_9TELE</name>
<feature type="non-terminal residue" evidence="1">
    <location>
        <position position="1"/>
    </location>
</feature>
<dbReference type="PANTHER" id="PTHR45737">
    <property type="entry name" value="VON WILLEBRAND FACTOR A DOMAIN-CONTAINING PROTEIN 5A"/>
    <property type="match status" value="1"/>
</dbReference>
<dbReference type="Proteomes" id="UP001345963">
    <property type="component" value="Unassembled WGS sequence"/>
</dbReference>
<dbReference type="EMBL" id="JAHUTI010045619">
    <property type="protein sequence ID" value="MED6246937.1"/>
    <property type="molecule type" value="Genomic_DNA"/>
</dbReference>
<gene>
    <name evidence="1" type="ORF">ATANTOWER_026488</name>
</gene>
<evidence type="ECO:0000313" key="1">
    <source>
        <dbReference type="EMBL" id="MED6246937.1"/>
    </source>
</evidence>
<comment type="caution">
    <text evidence="1">The sequence shown here is derived from an EMBL/GenBank/DDBJ whole genome shotgun (WGS) entry which is preliminary data.</text>
</comment>
<keyword evidence="2" id="KW-1185">Reference proteome</keyword>
<accession>A0ABU7B8T0</accession>
<feature type="non-terminal residue" evidence="1">
    <location>
        <position position="102"/>
    </location>
</feature>
<dbReference type="PANTHER" id="PTHR45737:SF6">
    <property type="entry name" value="VON WILLEBRAND FACTOR A DOMAIN-CONTAINING PROTEIN 5A"/>
    <property type="match status" value="1"/>
</dbReference>
<organism evidence="1 2">
    <name type="scientific">Ataeniobius toweri</name>
    <dbReference type="NCBI Taxonomy" id="208326"/>
    <lineage>
        <taxon>Eukaryota</taxon>
        <taxon>Metazoa</taxon>
        <taxon>Chordata</taxon>
        <taxon>Craniata</taxon>
        <taxon>Vertebrata</taxon>
        <taxon>Euteleostomi</taxon>
        <taxon>Actinopterygii</taxon>
        <taxon>Neopterygii</taxon>
        <taxon>Teleostei</taxon>
        <taxon>Neoteleostei</taxon>
        <taxon>Acanthomorphata</taxon>
        <taxon>Ovalentaria</taxon>
        <taxon>Atherinomorphae</taxon>
        <taxon>Cyprinodontiformes</taxon>
        <taxon>Goodeidae</taxon>
        <taxon>Ataeniobius</taxon>
    </lineage>
</organism>
<sequence length="102" mass="11212">LTVHRLAARTVIRSLESEQRTHRGQQDEEVKKKVVELSVQSGVSSSFTAFIAVNKDGGKAVQGPLVRRNIPTSSFRCRPMMMACSAPPRRMMPLMACSALPS</sequence>
<reference evidence="1 2" key="1">
    <citation type="submission" date="2021-07" db="EMBL/GenBank/DDBJ databases">
        <authorList>
            <person name="Palmer J.M."/>
        </authorList>
    </citation>
    <scope>NUCLEOTIDE SEQUENCE [LARGE SCALE GENOMIC DNA]</scope>
    <source>
        <strain evidence="1 2">AT_MEX2019</strain>
        <tissue evidence="1">Muscle</tissue>
    </source>
</reference>
<proteinExistence type="predicted"/>